<keyword evidence="2 3" id="KW-1015">Disulfide bond</keyword>
<protein>
    <recommendedName>
        <fullName evidence="5">CUB domain-containing protein</fullName>
    </recommendedName>
</protein>
<feature type="domain" description="CUB" evidence="5">
    <location>
        <begin position="32"/>
        <end position="160"/>
    </location>
</feature>
<evidence type="ECO:0000313" key="7">
    <source>
        <dbReference type="Proteomes" id="UP000614601"/>
    </source>
</evidence>
<dbReference type="SMART" id="SM00192">
    <property type="entry name" value="LDLa"/>
    <property type="match status" value="1"/>
</dbReference>
<dbReference type="Proteomes" id="UP000614601">
    <property type="component" value="Unassembled WGS sequence"/>
</dbReference>
<evidence type="ECO:0000256" key="3">
    <source>
        <dbReference type="PROSITE-ProRule" id="PRU00124"/>
    </source>
</evidence>
<feature type="disulfide bond" evidence="3">
    <location>
        <begin position="319"/>
        <end position="334"/>
    </location>
</feature>
<dbReference type="Gene3D" id="2.60.120.290">
    <property type="entry name" value="Spermadhesin, CUB domain"/>
    <property type="match status" value="2"/>
</dbReference>
<dbReference type="SUPFAM" id="SSF49854">
    <property type="entry name" value="Spermadhesin, CUB domain"/>
    <property type="match status" value="2"/>
</dbReference>
<comment type="caution">
    <text evidence="3">Lacks conserved residue(s) required for the propagation of feature annotation.</text>
</comment>
<name>A0A811JQT7_9BILA</name>
<dbReference type="SMART" id="SM00042">
    <property type="entry name" value="CUB"/>
    <property type="match status" value="2"/>
</dbReference>
<accession>A0A811JQT7</accession>
<dbReference type="PROSITE" id="PS01180">
    <property type="entry name" value="CUB"/>
    <property type="match status" value="2"/>
</dbReference>
<dbReference type="InterPro" id="IPR002172">
    <property type="entry name" value="LDrepeatLR_classA_rpt"/>
</dbReference>
<sequence length="477" mass="54362">MISLLANAMPSDWAPSYANVTLFNHKEDQEVCRRFQTGGMERLSEFASPFFPSKYPPNTECIRTIHAPPGYDIVFRFNDIFQIEASYEDSLNRPNIIAHHCPNDFLEIRDGRYSFSRLVGRFCGMKPPNEVRVHSGYAWLNFHSDGLIEERGFSAEYEFVRQWNYSNAVSHSDCHQSHVMHLDGYVNVSAIPISYMDSHPISEPLECVYKIRVPNTLHVAIFIEQFELAAPNQCEQNYVEIYSGQVARKPLKRFCGIIATHTYTAQSVVFMRVFVASQQHASNTKLKIFFSAYSAFKNCTEHDLFSCGDDICIPHSLVCNKRPNCLYRNDETICNRGPNPVWDILSNSYSPLMFMPILIALCVTVMGVWYKPCRQVPLTTEEDIAGQENASMVTFMPPTSAETSRLDHVPRSAMVEAGTQTPRVQKHTTFAENGHVQRERPASRSPPEIWHTEESHSTQSMVMENLTVETSLMTINV</sequence>
<dbReference type="InterPro" id="IPR000859">
    <property type="entry name" value="CUB_dom"/>
</dbReference>
<dbReference type="PANTHER" id="PTHR24251:SF28">
    <property type="entry name" value="NEUROPILIN AND TOLLOID-LIKE, ISOFORM B"/>
    <property type="match status" value="1"/>
</dbReference>
<evidence type="ECO:0000256" key="1">
    <source>
        <dbReference type="ARBA" id="ARBA00022737"/>
    </source>
</evidence>
<dbReference type="AlphaFoldDB" id="A0A811JQT7"/>
<reference evidence="6" key="1">
    <citation type="submission" date="2020-09" db="EMBL/GenBank/DDBJ databases">
        <authorList>
            <person name="Kikuchi T."/>
        </authorList>
    </citation>
    <scope>NUCLEOTIDE SEQUENCE</scope>
    <source>
        <strain evidence="6">SH1</strain>
    </source>
</reference>
<proteinExistence type="predicted"/>
<dbReference type="SUPFAM" id="SSF57424">
    <property type="entry name" value="LDL receptor-like module"/>
    <property type="match status" value="1"/>
</dbReference>
<feature type="domain" description="CUB" evidence="5">
    <location>
        <begin position="174"/>
        <end position="296"/>
    </location>
</feature>
<dbReference type="EMBL" id="CAJFDH010000001">
    <property type="protein sequence ID" value="CAD5205616.1"/>
    <property type="molecule type" value="Genomic_DNA"/>
</dbReference>
<dbReference type="PROSITE" id="PS50068">
    <property type="entry name" value="LDLRA_2"/>
    <property type="match status" value="1"/>
</dbReference>
<comment type="caution">
    <text evidence="6">The sequence shown here is derived from an EMBL/GenBank/DDBJ whole genome shotgun (WGS) entry which is preliminary data.</text>
</comment>
<gene>
    <name evidence="6" type="ORF">BOKJ2_LOCUS300</name>
</gene>
<feature type="disulfide bond" evidence="3">
    <location>
        <begin position="307"/>
        <end position="325"/>
    </location>
</feature>
<evidence type="ECO:0000259" key="5">
    <source>
        <dbReference type="PROSITE" id="PS01180"/>
    </source>
</evidence>
<evidence type="ECO:0000256" key="2">
    <source>
        <dbReference type="ARBA" id="ARBA00023157"/>
    </source>
</evidence>
<keyword evidence="1" id="KW-0677">Repeat</keyword>
<dbReference type="InterPro" id="IPR035914">
    <property type="entry name" value="Sperma_CUB_dom_sf"/>
</dbReference>
<keyword evidence="7" id="KW-1185">Reference proteome</keyword>
<dbReference type="PANTHER" id="PTHR24251">
    <property type="entry name" value="OVOCHYMASE-RELATED"/>
    <property type="match status" value="1"/>
</dbReference>
<feature type="region of interest" description="Disordered" evidence="4">
    <location>
        <begin position="433"/>
        <end position="459"/>
    </location>
</feature>
<dbReference type="InterPro" id="IPR036055">
    <property type="entry name" value="LDL_receptor-like_sf"/>
</dbReference>
<dbReference type="EMBL" id="CAJFCW020000001">
    <property type="protein sequence ID" value="CAG9078372.1"/>
    <property type="molecule type" value="Genomic_DNA"/>
</dbReference>
<dbReference type="CDD" id="cd00112">
    <property type="entry name" value="LDLa"/>
    <property type="match status" value="1"/>
</dbReference>
<evidence type="ECO:0000256" key="4">
    <source>
        <dbReference type="SAM" id="MobiDB-lite"/>
    </source>
</evidence>
<evidence type="ECO:0000313" key="6">
    <source>
        <dbReference type="EMBL" id="CAD5205616.1"/>
    </source>
</evidence>
<dbReference type="CDD" id="cd00041">
    <property type="entry name" value="CUB"/>
    <property type="match status" value="2"/>
</dbReference>
<dbReference type="Pfam" id="PF00431">
    <property type="entry name" value="CUB"/>
    <property type="match status" value="2"/>
</dbReference>
<dbReference type="Gene3D" id="4.10.400.10">
    <property type="entry name" value="Low-density Lipoprotein Receptor"/>
    <property type="match status" value="1"/>
</dbReference>
<organism evidence="6 7">
    <name type="scientific">Bursaphelenchus okinawaensis</name>
    <dbReference type="NCBI Taxonomy" id="465554"/>
    <lineage>
        <taxon>Eukaryota</taxon>
        <taxon>Metazoa</taxon>
        <taxon>Ecdysozoa</taxon>
        <taxon>Nematoda</taxon>
        <taxon>Chromadorea</taxon>
        <taxon>Rhabditida</taxon>
        <taxon>Tylenchina</taxon>
        <taxon>Tylenchomorpha</taxon>
        <taxon>Aphelenchoidea</taxon>
        <taxon>Aphelenchoididae</taxon>
        <taxon>Bursaphelenchus</taxon>
    </lineage>
</organism>
<dbReference type="OrthoDB" id="9971251at2759"/>
<dbReference type="Proteomes" id="UP000783686">
    <property type="component" value="Unassembled WGS sequence"/>
</dbReference>